<dbReference type="Proteomes" id="UP000886998">
    <property type="component" value="Unassembled WGS sequence"/>
</dbReference>
<dbReference type="AlphaFoldDB" id="A0A8X7BQP4"/>
<comment type="caution">
    <text evidence="2">The sequence shown here is derived from an EMBL/GenBank/DDBJ whole genome shotgun (WGS) entry which is preliminary data.</text>
</comment>
<feature type="region of interest" description="Disordered" evidence="1">
    <location>
        <begin position="21"/>
        <end position="41"/>
    </location>
</feature>
<name>A0A8X7BQP4_9ARAC</name>
<proteinExistence type="predicted"/>
<sequence>MADIFQQELDSSEGHETVYENVSADENSDSKNDEDANDQIKGDMSNELDIDFENFFCPETPCLEELANSDYIHNRYDIFCPLYAIDLQEKCM</sequence>
<protein>
    <submittedName>
        <fullName evidence="2">Uncharacterized protein</fullName>
    </submittedName>
</protein>
<accession>A0A8X7BQP4</accession>
<evidence type="ECO:0000313" key="2">
    <source>
        <dbReference type="EMBL" id="GFY38689.1"/>
    </source>
</evidence>
<gene>
    <name evidence="2" type="ORF">TNIN_314961</name>
</gene>
<evidence type="ECO:0000256" key="1">
    <source>
        <dbReference type="SAM" id="MobiDB-lite"/>
    </source>
</evidence>
<keyword evidence="3" id="KW-1185">Reference proteome</keyword>
<reference evidence="2" key="1">
    <citation type="submission" date="2020-08" db="EMBL/GenBank/DDBJ databases">
        <title>Multicomponent nature underlies the extraordinary mechanical properties of spider dragline silk.</title>
        <authorList>
            <person name="Kono N."/>
            <person name="Nakamura H."/>
            <person name="Mori M."/>
            <person name="Yoshida Y."/>
            <person name="Ohtoshi R."/>
            <person name="Malay A.D."/>
            <person name="Moran D.A.P."/>
            <person name="Tomita M."/>
            <person name="Numata K."/>
            <person name="Arakawa K."/>
        </authorList>
    </citation>
    <scope>NUCLEOTIDE SEQUENCE</scope>
</reference>
<dbReference type="EMBL" id="BMAV01000987">
    <property type="protein sequence ID" value="GFY38689.1"/>
    <property type="molecule type" value="Genomic_DNA"/>
</dbReference>
<evidence type="ECO:0000313" key="3">
    <source>
        <dbReference type="Proteomes" id="UP000886998"/>
    </source>
</evidence>
<feature type="compositionally biased region" description="Basic and acidic residues" evidence="1">
    <location>
        <begin position="28"/>
        <end position="41"/>
    </location>
</feature>
<organism evidence="2 3">
    <name type="scientific">Trichonephila inaurata madagascariensis</name>
    <dbReference type="NCBI Taxonomy" id="2747483"/>
    <lineage>
        <taxon>Eukaryota</taxon>
        <taxon>Metazoa</taxon>
        <taxon>Ecdysozoa</taxon>
        <taxon>Arthropoda</taxon>
        <taxon>Chelicerata</taxon>
        <taxon>Arachnida</taxon>
        <taxon>Araneae</taxon>
        <taxon>Araneomorphae</taxon>
        <taxon>Entelegynae</taxon>
        <taxon>Araneoidea</taxon>
        <taxon>Nephilidae</taxon>
        <taxon>Trichonephila</taxon>
        <taxon>Trichonephila inaurata</taxon>
    </lineage>
</organism>
<dbReference type="OrthoDB" id="6431780at2759"/>